<dbReference type="NCBIfam" id="TIGR03790">
    <property type="entry name" value="TIGR03790 family protein"/>
    <property type="match status" value="1"/>
</dbReference>
<dbReference type="EMBL" id="JAQOUE010000001">
    <property type="protein sequence ID" value="MDT7042177.1"/>
    <property type="molecule type" value="Genomic_DNA"/>
</dbReference>
<dbReference type="InterPro" id="IPR022265">
    <property type="entry name" value="CHP03790"/>
</dbReference>
<dbReference type="Proteomes" id="UP001250932">
    <property type="component" value="Unassembled WGS sequence"/>
</dbReference>
<evidence type="ECO:0000313" key="1">
    <source>
        <dbReference type="EMBL" id="MDT7042177.1"/>
    </source>
</evidence>
<reference evidence="1 2" key="1">
    <citation type="journal article" date="2023" name="ISME J.">
        <title>Cultivation and genomic characterization of novel and ubiquitous marine nitrite-oxidizing bacteria from the Nitrospirales.</title>
        <authorList>
            <person name="Mueller A.J."/>
            <person name="Daebeler A."/>
            <person name="Herbold C.W."/>
            <person name="Kirkegaard R.H."/>
            <person name="Daims H."/>
        </authorList>
    </citation>
    <scope>NUCLEOTIDE SEQUENCE [LARGE SCALE GENOMIC DNA]</scope>
    <source>
        <strain evidence="1 2">EB</strain>
    </source>
</reference>
<proteinExistence type="predicted"/>
<gene>
    <name evidence="1" type="ORF">PPG34_07415</name>
</gene>
<evidence type="ECO:0000313" key="2">
    <source>
        <dbReference type="Proteomes" id="UP001250932"/>
    </source>
</evidence>
<protein>
    <submittedName>
        <fullName evidence="1">TIGR03790 family protein</fullName>
    </submittedName>
</protein>
<dbReference type="RefSeq" id="WP_313832544.1">
    <property type="nucleotide sequence ID" value="NZ_JAQOUE010000001.1"/>
</dbReference>
<organism evidence="1 2">
    <name type="scientific">Candidatus Nitronereus thalassa</name>
    <dbReference type="NCBI Taxonomy" id="3020898"/>
    <lineage>
        <taxon>Bacteria</taxon>
        <taxon>Pseudomonadati</taxon>
        <taxon>Nitrospirota</taxon>
        <taxon>Nitrospiria</taxon>
        <taxon>Nitrospirales</taxon>
        <taxon>Nitrospiraceae</taxon>
        <taxon>Candidatus Nitronereus</taxon>
    </lineage>
</organism>
<comment type="caution">
    <text evidence="1">The sequence shown here is derived from an EMBL/GenBank/DDBJ whole genome shotgun (WGS) entry which is preliminary data.</text>
</comment>
<sequence>MFVIINSIPLDPLAFGAIQPDQVVIVANENDLDGMDVARYYAKQRGIPLSNLVRLNLPYEETISREDFEEYLTKPLKVALESRGLASTTRVLVTTFGVPLRVNAPLPNDEVHEWQADATEWYDAAIEFAHTIDTALSRTLLNFQKGAPPSPSLSSAFSASNPVKAEQILRHIDHAIATITSEIQTPSSPKKPMDQHLDFFKYLLQLDGLSAYTKYPNFKMPTHSQLTPDQLKTHIQLARLALSILVHTPSTQNRKVSYQLAQRFFGIRGVFQLAASEQQNLVTKDTEASVDSELSILWFGQDQYSLNGRIPNPFYAWYPSNTKSTKKDKDFQFPVLMVSRIDAPTPKLSKLMIDRAIMAEQTGVSGKAYFDARGMKSDGPLSYGDYDQSLRNLSAFMRNQTSYRVILENTQKRFQEKGEAPQVGLYAGWYQYREYEDAFSFNPGAIGYHIASGEAISIHNPQEKGWCKNALERGITVTIGPTGEPYVDAFPKPSEFFGLMLTGRYTLVEAYYLSTRHLSWRMVLFGDPLYNPWKGQALAALPDLQKYIPEFKALRALPPSPSDHLFPHPIQLAQKRRSQQDALLSQIPALLNTNP</sequence>
<name>A0ABU3K6X4_9BACT</name>
<accession>A0ABU3K6X4</accession>
<keyword evidence="2" id="KW-1185">Reference proteome</keyword>